<dbReference type="RefSeq" id="WP_341442589.1">
    <property type="nucleotide sequence ID" value="NZ_JBBPCN010000001.1"/>
</dbReference>
<evidence type="ECO:0000313" key="3">
    <source>
        <dbReference type="Proteomes" id="UP001456513"/>
    </source>
</evidence>
<dbReference type="Proteomes" id="UP001456513">
    <property type="component" value="Unassembled WGS sequence"/>
</dbReference>
<keyword evidence="3" id="KW-1185">Reference proteome</keyword>
<dbReference type="EMBL" id="JBBPCN010000001">
    <property type="protein sequence ID" value="MEK8073679.1"/>
    <property type="molecule type" value="Genomic_DNA"/>
</dbReference>
<protein>
    <recommendedName>
        <fullName evidence="4">Type IV toxin-antitoxin system AbiEi family antitoxin domain-containing protein</fullName>
    </recommendedName>
</protein>
<feature type="region of interest" description="Disordered" evidence="1">
    <location>
        <begin position="305"/>
        <end position="328"/>
    </location>
</feature>
<accession>A0ABU9D2L6</accession>
<gene>
    <name evidence="2" type="ORF">AABD04_22785</name>
</gene>
<name>A0ABU9D2L6_9NOCA</name>
<organism evidence="2 3">
    <name type="scientific">Rhodococcus navarretei</name>
    <dbReference type="NCBI Taxonomy" id="3128981"/>
    <lineage>
        <taxon>Bacteria</taxon>
        <taxon>Bacillati</taxon>
        <taxon>Actinomycetota</taxon>
        <taxon>Actinomycetes</taxon>
        <taxon>Mycobacteriales</taxon>
        <taxon>Nocardiaceae</taxon>
        <taxon>Rhodococcus</taxon>
    </lineage>
</organism>
<evidence type="ECO:0000313" key="2">
    <source>
        <dbReference type="EMBL" id="MEK8073679.1"/>
    </source>
</evidence>
<evidence type="ECO:0008006" key="4">
    <source>
        <dbReference type="Google" id="ProtNLM"/>
    </source>
</evidence>
<evidence type="ECO:0000256" key="1">
    <source>
        <dbReference type="SAM" id="MobiDB-lite"/>
    </source>
</evidence>
<reference evidence="2 3" key="1">
    <citation type="submission" date="2024-03" db="EMBL/GenBank/DDBJ databases">
        <title>Rhodococcus navarretei sp. nov. and Pseudarthrobacter quantumdoti sp. nov., two new species with the ability to biosynthesize Quantum Dots isolated from soil samples at Union Glacier, Antarctica.</title>
        <authorList>
            <person name="Vargas M."/>
        </authorList>
    </citation>
    <scope>NUCLEOTIDE SEQUENCE [LARGE SCALE GENOMIC DNA]</scope>
    <source>
        <strain evidence="2 3">EXRC-4A-4</strain>
    </source>
</reference>
<proteinExistence type="predicted"/>
<sequence>MKDDRMVRRTEALANGFADHELRALYERGGWVRLVNGVYVPSSRLAELSEHERHRLLIDAILPTISRDHVVSHRSAALLHGLPLPRGGFDKVHVTRNRHGGGRKNSAIVVHCAPSGPRVMLDGIAVTSLARTVVDLGRTETTLSAVIAGDAALKSCDPDEIDAELRGARGWKGVARARRAVRLMDGRSDNPGESQSRIMLREAGFDPEPQVEIYDDDGNFVARIDWLINGIVVAEFDGKLKYTGYLQPNESPGDVVFKEKLREDEIRELGYPVVRWTWADLARPEELSARISRALKRAAALPMPRGSVRSTSCRPQTRAHLPNASEIA</sequence>
<comment type="caution">
    <text evidence="2">The sequence shown here is derived from an EMBL/GenBank/DDBJ whole genome shotgun (WGS) entry which is preliminary data.</text>
</comment>